<sequence>MSDKIFRVHPSIGFARFGTSPDYYLAPETAAGMSGPEGQDVDGGLPIKAGTEDQTITSSDLRDNTGALVRQAARFRIFAYDCGDQETYPQGAGTEIRIGTKVGGRTVTDITWCVHLANKKANGYFMETGIAADRSILSYYNYGGTPGLRNAQEGPDPTNPARLKKLIIDAGPRAVSGAKAARVAFDRDTPCAYIDDSGQITEAPDYPKCFPSDVFANLYEPDGPIDTLGEIETDAHGRLIVLPGRGRAVAWTQPDGSYFPLTSFVDNDGWFDDASDGPVEAMIHFDDGTTATVHGGWVTATDPGYAPQTLNVVSLWDDVYDAWVRDLRLQPEIYTGGYNRDFEPDFDEHISPTFKAAALQRWNTNMPSFAIDAHDATGEITADDAPGTTIMAGLAFIRNPNLGQAESSNGAPLMPLSLGDSGKSFLSTSLTQYFFLEQWNAGKYTKANPKPLGQGERLDKVSLMNCLGGRFSPGIDMTFIARQSNLYQADWRGGPGPFRIAGRPLDYATATPNKPFLGEGYVPLHTGEGSVEPGDICKFMALPWHTDYNSCATHTTAPYTNSTLYWSWPAQRPVAVYAAMDVKDGQLGEQRYSVRGKGTENDNPALQGRYQDSVDMILNWSRIGIVIQGTAIDGGDYSRKHYLEVQSQLDAPEVEPWPINDTSRT</sequence>
<dbReference type="GO" id="GO:0031640">
    <property type="term" value="P:killing of cells of another organism"/>
    <property type="evidence" value="ECO:0007669"/>
    <property type="project" value="InterPro"/>
</dbReference>
<proteinExistence type="predicted"/>
<dbReference type="Pfam" id="PF17990">
    <property type="entry name" value="LodA_N"/>
    <property type="match status" value="1"/>
</dbReference>
<reference evidence="3" key="1">
    <citation type="submission" date="2021-04" db="EMBL/GenBank/DDBJ databases">
        <authorList>
            <person name="Yoon J."/>
        </authorList>
    </citation>
    <scope>NUCLEOTIDE SEQUENCE</scope>
    <source>
        <strain evidence="3">KMU-90</strain>
    </source>
</reference>
<comment type="caution">
    <text evidence="3">The sequence shown here is derived from an EMBL/GenBank/DDBJ whole genome shotgun (WGS) entry which is preliminary data.</text>
</comment>
<dbReference type="CDD" id="cd14732">
    <property type="entry name" value="LodA"/>
    <property type="match status" value="1"/>
</dbReference>
<dbReference type="EMBL" id="JAGTUU010000015">
    <property type="protein sequence ID" value="MBS0126876.1"/>
    <property type="molecule type" value="Genomic_DNA"/>
</dbReference>
<name>A0A8J7WJP1_9RHOB</name>
<dbReference type="GO" id="GO:1900191">
    <property type="term" value="P:negative regulation of single-species biofilm formation"/>
    <property type="evidence" value="ECO:0007669"/>
    <property type="project" value="InterPro"/>
</dbReference>
<dbReference type="GO" id="GO:0033736">
    <property type="term" value="F:L-lysine 6-oxidase activity"/>
    <property type="evidence" value="ECO:0007669"/>
    <property type="project" value="InterPro"/>
</dbReference>
<organism evidence="3 4">
    <name type="scientific">Thetidibacter halocola</name>
    <dbReference type="NCBI Taxonomy" id="2827239"/>
    <lineage>
        <taxon>Bacteria</taxon>
        <taxon>Pseudomonadati</taxon>
        <taxon>Pseudomonadota</taxon>
        <taxon>Alphaproteobacteria</taxon>
        <taxon>Rhodobacterales</taxon>
        <taxon>Roseobacteraceae</taxon>
        <taxon>Thetidibacter</taxon>
    </lineage>
</organism>
<dbReference type="RefSeq" id="WP_212538835.1">
    <property type="nucleotide sequence ID" value="NZ_JAGTUU010000015.1"/>
</dbReference>
<dbReference type="InterPro" id="IPR041168">
    <property type="entry name" value="LodA_N"/>
</dbReference>
<dbReference type="Proteomes" id="UP000681356">
    <property type="component" value="Unassembled WGS sequence"/>
</dbReference>
<dbReference type="Pfam" id="PF18417">
    <property type="entry name" value="LodA_C"/>
    <property type="match status" value="1"/>
</dbReference>
<feature type="domain" description="L-lysine epsilon oxidase C-terminal" evidence="2">
    <location>
        <begin position="417"/>
        <end position="561"/>
    </location>
</feature>
<dbReference type="AlphaFoldDB" id="A0A8J7WJP1"/>
<evidence type="ECO:0000313" key="3">
    <source>
        <dbReference type="EMBL" id="MBS0126876.1"/>
    </source>
</evidence>
<evidence type="ECO:0000259" key="2">
    <source>
        <dbReference type="Pfam" id="PF18417"/>
    </source>
</evidence>
<feature type="domain" description="L-Lysine epsilon oxidase N-terminal" evidence="1">
    <location>
        <begin position="9"/>
        <end position="299"/>
    </location>
</feature>
<dbReference type="InterPro" id="IPR041173">
    <property type="entry name" value="LodA_C"/>
</dbReference>
<accession>A0A8J7WJP1</accession>
<gene>
    <name evidence="3" type="ORF">KB874_22635</name>
</gene>
<keyword evidence="4" id="KW-1185">Reference proteome</keyword>
<dbReference type="InterPro" id="IPR033797">
    <property type="entry name" value="LodA"/>
</dbReference>
<protein>
    <submittedName>
        <fullName evidence="3">LodA/GoxA family CTQ-dependent oxidase</fullName>
    </submittedName>
</protein>
<evidence type="ECO:0000259" key="1">
    <source>
        <dbReference type="Pfam" id="PF17990"/>
    </source>
</evidence>
<evidence type="ECO:0000313" key="4">
    <source>
        <dbReference type="Proteomes" id="UP000681356"/>
    </source>
</evidence>